<evidence type="ECO:0000313" key="3">
    <source>
        <dbReference type="Proteomes" id="UP000015105"/>
    </source>
</evidence>
<organism evidence="2 3">
    <name type="scientific">Aegilops tauschii subsp. strangulata</name>
    <name type="common">Goatgrass</name>
    <dbReference type="NCBI Taxonomy" id="200361"/>
    <lineage>
        <taxon>Eukaryota</taxon>
        <taxon>Viridiplantae</taxon>
        <taxon>Streptophyta</taxon>
        <taxon>Embryophyta</taxon>
        <taxon>Tracheophyta</taxon>
        <taxon>Spermatophyta</taxon>
        <taxon>Magnoliopsida</taxon>
        <taxon>Liliopsida</taxon>
        <taxon>Poales</taxon>
        <taxon>Poaceae</taxon>
        <taxon>BOP clade</taxon>
        <taxon>Pooideae</taxon>
        <taxon>Triticodae</taxon>
        <taxon>Triticeae</taxon>
        <taxon>Triticinae</taxon>
        <taxon>Aegilops</taxon>
    </lineage>
</organism>
<keyword evidence="3" id="KW-1185">Reference proteome</keyword>
<dbReference type="Gramene" id="AET6Gv20402600.30">
    <property type="protein sequence ID" value="AET6Gv20402600.30"/>
    <property type="gene ID" value="AET6Gv20402600"/>
</dbReference>
<dbReference type="AlphaFoldDB" id="A0A453NK83"/>
<sequence length="61" mass="6925">HTQKTSISWRKGKEEAGGIPYSVHTQTKRSGRRQTLSLSTNGTVSSPFHHHRRLLVPEECQ</sequence>
<proteinExistence type="predicted"/>
<evidence type="ECO:0000313" key="2">
    <source>
        <dbReference type="EnsemblPlants" id="AET6Gv20402600.30"/>
    </source>
</evidence>
<feature type="region of interest" description="Disordered" evidence="1">
    <location>
        <begin position="1"/>
        <end position="49"/>
    </location>
</feature>
<reference evidence="2" key="3">
    <citation type="journal article" date="2017" name="Nature">
        <title>Genome sequence of the progenitor of the wheat D genome Aegilops tauschii.</title>
        <authorList>
            <person name="Luo M.C."/>
            <person name="Gu Y.Q."/>
            <person name="Puiu D."/>
            <person name="Wang H."/>
            <person name="Twardziok S.O."/>
            <person name="Deal K.R."/>
            <person name="Huo N."/>
            <person name="Zhu T."/>
            <person name="Wang L."/>
            <person name="Wang Y."/>
            <person name="McGuire P.E."/>
            <person name="Liu S."/>
            <person name="Long H."/>
            <person name="Ramasamy R.K."/>
            <person name="Rodriguez J.C."/>
            <person name="Van S.L."/>
            <person name="Yuan L."/>
            <person name="Wang Z."/>
            <person name="Xia Z."/>
            <person name="Xiao L."/>
            <person name="Anderson O.D."/>
            <person name="Ouyang S."/>
            <person name="Liang Y."/>
            <person name="Zimin A.V."/>
            <person name="Pertea G."/>
            <person name="Qi P."/>
            <person name="Bennetzen J.L."/>
            <person name="Dai X."/>
            <person name="Dawson M.W."/>
            <person name="Muller H.G."/>
            <person name="Kugler K."/>
            <person name="Rivarola-Duarte L."/>
            <person name="Spannagl M."/>
            <person name="Mayer K.F.X."/>
            <person name="Lu F.H."/>
            <person name="Bevan M.W."/>
            <person name="Leroy P."/>
            <person name="Li P."/>
            <person name="You F.M."/>
            <person name="Sun Q."/>
            <person name="Liu Z."/>
            <person name="Lyons E."/>
            <person name="Wicker T."/>
            <person name="Salzberg S.L."/>
            <person name="Devos K.M."/>
            <person name="Dvorak J."/>
        </authorList>
    </citation>
    <scope>NUCLEOTIDE SEQUENCE [LARGE SCALE GENOMIC DNA]</scope>
    <source>
        <strain evidence="2">cv. AL8/78</strain>
    </source>
</reference>
<protein>
    <submittedName>
        <fullName evidence="2">Uncharacterized protein</fullName>
    </submittedName>
</protein>
<evidence type="ECO:0000256" key="1">
    <source>
        <dbReference type="SAM" id="MobiDB-lite"/>
    </source>
</evidence>
<dbReference type="Proteomes" id="UP000015105">
    <property type="component" value="Chromosome 6D"/>
</dbReference>
<reference evidence="2" key="4">
    <citation type="submission" date="2019-03" db="UniProtKB">
        <authorList>
            <consortium name="EnsemblPlants"/>
        </authorList>
    </citation>
    <scope>IDENTIFICATION</scope>
</reference>
<reference evidence="2" key="5">
    <citation type="journal article" date="2021" name="G3 (Bethesda)">
        <title>Aegilops tauschii genome assembly Aet v5.0 features greater sequence contiguity and improved annotation.</title>
        <authorList>
            <person name="Wang L."/>
            <person name="Zhu T."/>
            <person name="Rodriguez J.C."/>
            <person name="Deal K.R."/>
            <person name="Dubcovsky J."/>
            <person name="McGuire P.E."/>
            <person name="Lux T."/>
            <person name="Spannagl M."/>
            <person name="Mayer K.F.X."/>
            <person name="Baldrich P."/>
            <person name="Meyers B.C."/>
            <person name="Huo N."/>
            <person name="Gu Y.Q."/>
            <person name="Zhou H."/>
            <person name="Devos K.M."/>
            <person name="Bennetzen J.L."/>
            <person name="Unver T."/>
            <person name="Budak H."/>
            <person name="Gulick P.J."/>
            <person name="Galiba G."/>
            <person name="Kalapos B."/>
            <person name="Nelson D.R."/>
            <person name="Li P."/>
            <person name="You F.M."/>
            <person name="Luo M.C."/>
            <person name="Dvorak J."/>
        </authorList>
    </citation>
    <scope>NUCLEOTIDE SEQUENCE [LARGE SCALE GENOMIC DNA]</scope>
    <source>
        <strain evidence="2">cv. AL8/78</strain>
    </source>
</reference>
<accession>A0A453NK83</accession>
<name>A0A453NK83_AEGTS</name>
<reference evidence="3" key="1">
    <citation type="journal article" date="2014" name="Science">
        <title>Ancient hybridizations among the ancestral genomes of bread wheat.</title>
        <authorList>
            <consortium name="International Wheat Genome Sequencing Consortium,"/>
            <person name="Marcussen T."/>
            <person name="Sandve S.R."/>
            <person name="Heier L."/>
            <person name="Spannagl M."/>
            <person name="Pfeifer M."/>
            <person name="Jakobsen K.S."/>
            <person name="Wulff B.B."/>
            <person name="Steuernagel B."/>
            <person name="Mayer K.F."/>
            <person name="Olsen O.A."/>
        </authorList>
    </citation>
    <scope>NUCLEOTIDE SEQUENCE [LARGE SCALE GENOMIC DNA]</scope>
    <source>
        <strain evidence="3">cv. AL8/78</strain>
    </source>
</reference>
<dbReference type="EnsemblPlants" id="AET6Gv20402600.30">
    <property type="protein sequence ID" value="AET6Gv20402600.30"/>
    <property type="gene ID" value="AET6Gv20402600"/>
</dbReference>
<reference evidence="3" key="2">
    <citation type="journal article" date="2017" name="Nat. Plants">
        <title>The Aegilops tauschii genome reveals multiple impacts of transposons.</title>
        <authorList>
            <person name="Zhao G."/>
            <person name="Zou C."/>
            <person name="Li K."/>
            <person name="Wang K."/>
            <person name="Li T."/>
            <person name="Gao L."/>
            <person name="Zhang X."/>
            <person name="Wang H."/>
            <person name="Yang Z."/>
            <person name="Liu X."/>
            <person name="Jiang W."/>
            <person name="Mao L."/>
            <person name="Kong X."/>
            <person name="Jiao Y."/>
            <person name="Jia J."/>
        </authorList>
    </citation>
    <scope>NUCLEOTIDE SEQUENCE [LARGE SCALE GENOMIC DNA]</scope>
    <source>
        <strain evidence="3">cv. AL8/78</strain>
    </source>
</reference>
<feature type="compositionally biased region" description="Polar residues" evidence="1">
    <location>
        <begin position="33"/>
        <end position="46"/>
    </location>
</feature>